<gene>
    <name evidence="4" type="ORF">LOAG_14696</name>
</gene>
<dbReference type="InParanoid" id="A0A1S0TI81"/>
<evidence type="ECO:0000256" key="1">
    <source>
        <dbReference type="ARBA" id="ARBA00023157"/>
    </source>
</evidence>
<dbReference type="GO" id="GO:0016323">
    <property type="term" value="C:basolateral plasma membrane"/>
    <property type="evidence" value="ECO:0007669"/>
    <property type="project" value="TreeGrafter"/>
</dbReference>
<keyword evidence="2" id="KW-0812">Transmembrane</keyword>
<dbReference type="CTD" id="9952178"/>
<dbReference type="AlphaFoldDB" id="A0A1S0TI81"/>
<feature type="transmembrane region" description="Helical" evidence="2">
    <location>
        <begin position="42"/>
        <end position="63"/>
    </location>
</feature>
<dbReference type="GeneID" id="9952178"/>
<dbReference type="GO" id="GO:0043252">
    <property type="term" value="P:sodium-independent organic anion transport"/>
    <property type="evidence" value="ECO:0007669"/>
    <property type="project" value="TreeGrafter"/>
</dbReference>
<keyword evidence="2" id="KW-1133">Transmembrane helix</keyword>
<evidence type="ECO:0008006" key="5">
    <source>
        <dbReference type="Google" id="ProtNLM"/>
    </source>
</evidence>
<protein>
    <recommendedName>
        <fullName evidence="5">Major facilitator superfamily (MFS) profile domain-containing protein</fullName>
    </recommendedName>
</protein>
<dbReference type="RefSeq" id="XP_003150238.1">
    <property type="nucleotide sequence ID" value="XM_003150190.1"/>
</dbReference>
<dbReference type="EMBL" id="JH712201">
    <property type="protein sequence ID" value="EFO13831.1"/>
    <property type="molecule type" value="Genomic_DNA"/>
</dbReference>
<keyword evidence="2" id="KW-0472">Membrane</keyword>
<dbReference type="GO" id="GO:0015347">
    <property type="term" value="F:sodium-independent organic anion transmembrane transporter activity"/>
    <property type="evidence" value="ECO:0007669"/>
    <property type="project" value="TreeGrafter"/>
</dbReference>
<dbReference type="KEGG" id="loa:LOAG_14696"/>
<organism evidence="4">
    <name type="scientific">Loa loa</name>
    <name type="common">Eye worm</name>
    <name type="synonym">Filaria loa</name>
    <dbReference type="NCBI Taxonomy" id="7209"/>
    <lineage>
        <taxon>Eukaryota</taxon>
        <taxon>Metazoa</taxon>
        <taxon>Ecdysozoa</taxon>
        <taxon>Nematoda</taxon>
        <taxon>Chromadorea</taxon>
        <taxon>Rhabditida</taxon>
        <taxon>Spirurina</taxon>
        <taxon>Spiruromorpha</taxon>
        <taxon>Filarioidea</taxon>
        <taxon>Onchocercidae</taxon>
        <taxon>Loa</taxon>
    </lineage>
</organism>
<feature type="signal peptide" evidence="3">
    <location>
        <begin position="1"/>
        <end position="19"/>
    </location>
</feature>
<feature type="chain" id="PRO_5010312863" description="Major facilitator superfamily (MFS) profile domain-containing protein" evidence="3">
    <location>
        <begin position="20"/>
        <end position="250"/>
    </location>
</feature>
<dbReference type="InterPro" id="IPR036259">
    <property type="entry name" value="MFS_trans_sf"/>
</dbReference>
<evidence type="ECO:0000313" key="4">
    <source>
        <dbReference type="EMBL" id="EFO13831.1"/>
    </source>
</evidence>
<feature type="non-terminal residue" evidence="4">
    <location>
        <position position="250"/>
    </location>
</feature>
<dbReference type="SUPFAM" id="SSF103473">
    <property type="entry name" value="MFS general substrate transporter"/>
    <property type="match status" value="1"/>
</dbReference>
<dbReference type="OrthoDB" id="5062115at2759"/>
<evidence type="ECO:0000256" key="2">
    <source>
        <dbReference type="SAM" id="Phobius"/>
    </source>
</evidence>
<keyword evidence="3" id="KW-0732">Signal</keyword>
<dbReference type="PANTHER" id="PTHR11388">
    <property type="entry name" value="ORGANIC ANION TRANSPORTER"/>
    <property type="match status" value="1"/>
</dbReference>
<sequence>MHIFFIIFTIVLLVESIGATYIISTTQAIERQFQVPSKLSGFMVSASDFVYIPTVIFISYFGSKGNRIKWIGIGTLMTAISHLLISSSNFLFPIEQQILNYTSLQKRLFPSEELLMSNAKFTQLFDYELIKDRINESVRDDFLKKLLSLNDHSFHMIPSWELEYNNEMLTINDNYTLNEPLLSKIVRKIHTVIDYNTSSNDINEVKSLLQKYVAERANKTLDDLDKIQNSIRAPFAYCSKFINEIRQIIR</sequence>
<name>A0A1S0TI81_LOALO</name>
<evidence type="ECO:0000256" key="3">
    <source>
        <dbReference type="SAM" id="SignalP"/>
    </source>
</evidence>
<accession>A0A1S0TI81</accession>
<dbReference type="PANTHER" id="PTHR11388:SF76">
    <property type="entry name" value="SOLUTE CARRIER ORGANIC ANION TRANSPORTER FAMILY MEMBER"/>
    <property type="match status" value="1"/>
</dbReference>
<reference evidence="4" key="1">
    <citation type="submission" date="2012-04" db="EMBL/GenBank/DDBJ databases">
        <title>The Genome Sequence of Loa loa.</title>
        <authorList>
            <consortium name="The Broad Institute Genome Sequencing Platform"/>
            <consortium name="Broad Institute Genome Sequencing Center for Infectious Disease"/>
            <person name="Nutman T.B."/>
            <person name="Fink D.L."/>
            <person name="Russ C."/>
            <person name="Young S."/>
            <person name="Zeng Q."/>
            <person name="Gargeya S."/>
            <person name="Alvarado L."/>
            <person name="Berlin A."/>
            <person name="Chapman S.B."/>
            <person name="Chen Z."/>
            <person name="Freedman E."/>
            <person name="Gellesch M."/>
            <person name="Goldberg J."/>
            <person name="Griggs A."/>
            <person name="Gujja S."/>
            <person name="Heilman E.R."/>
            <person name="Heiman D."/>
            <person name="Howarth C."/>
            <person name="Mehta T."/>
            <person name="Neiman D."/>
            <person name="Pearson M."/>
            <person name="Roberts A."/>
            <person name="Saif S."/>
            <person name="Shea T."/>
            <person name="Shenoy N."/>
            <person name="Sisk P."/>
            <person name="Stolte C."/>
            <person name="Sykes S."/>
            <person name="White J."/>
            <person name="Yandava C."/>
            <person name="Haas B."/>
            <person name="Henn M.R."/>
            <person name="Nusbaum C."/>
            <person name="Birren B."/>
        </authorList>
    </citation>
    <scope>NUCLEOTIDE SEQUENCE [LARGE SCALE GENOMIC DNA]</scope>
</reference>
<dbReference type="Pfam" id="PF03137">
    <property type="entry name" value="OATP"/>
    <property type="match status" value="1"/>
</dbReference>
<dbReference type="InterPro" id="IPR004156">
    <property type="entry name" value="OATP"/>
</dbReference>
<keyword evidence="1" id="KW-1015">Disulfide bond</keyword>
<feature type="transmembrane region" description="Helical" evidence="2">
    <location>
        <begin position="70"/>
        <end position="92"/>
    </location>
</feature>
<proteinExistence type="predicted"/>